<proteinExistence type="predicted"/>
<gene>
    <name evidence="2" type="primary">RvY_13050-1</name>
    <name evidence="2" type="synonym">RvY_13050.1</name>
    <name evidence="2" type="ORF">RvY_13050</name>
</gene>
<keyword evidence="1" id="KW-0812">Transmembrane</keyword>
<accession>A0A1D1VLK0</accession>
<name>A0A1D1VLK0_RAMVA</name>
<keyword evidence="1" id="KW-1133">Transmembrane helix</keyword>
<feature type="transmembrane region" description="Helical" evidence="1">
    <location>
        <begin position="32"/>
        <end position="52"/>
    </location>
</feature>
<comment type="caution">
    <text evidence="2">The sequence shown here is derived from an EMBL/GenBank/DDBJ whole genome shotgun (WGS) entry which is preliminary data.</text>
</comment>
<dbReference type="AlphaFoldDB" id="A0A1D1VLK0"/>
<keyword evidence="3" id="KW-1185">Reference proteome</keyword>
<organism evidence="2 3">
    <name type="scientific">Ramazzottius varieornatus</name>
    <name type="common">Water bear</name>
    <name type="synonym">Tardigrade</name>
    <dbReference type="NCBI Taxonomy" id="947166"/>
    <lineage>
        <taxon>Eukaryota</taxon>
        <taxon>Metazoa</taxon>
        <taxon>Ecdysozoa</taxon>
        <taxon>Tardigrada</taxon>
        <taxon>Eutardigrada</taxon>
        <taxon>Parachela</taxon>
        <taxon>Hypsibioidea</taxon>
        <taxon>Ramazzottiidae</taxon>
        <taxon>Ramazzottius</taxon>
    </lineage>
</organism>
<evidence type="ECO:0000256" key="1">
    <source>
        <dbReference type="SAM" id="Phobius"/>
    </source>
</evidence>
<dbReference type="EMBL" id="BDGG01000008">
    <property type="protein sequence ID" value="GAV02490.1"/>
    <property type="molecule type" value="Genomic_DNA"/>
</dbReference>
<keyword evidence="1" id="KW-0472">Membrane</keyword>
<sequence length="115" mass="12803">MVYDVTFAYTFFRFYVAIVFNPRLIIHTFPGSSVSFLFCSVNALACFVIPLASRLIHTSVPSSGMSHLICSAAAIIRIHLSSSLYSSTLSPPLFISIIFFLEKVFVLLLVNSMEK</sequence>
<reference evidence="2 3" key="1">
    <citation type="journal article" date="2016" name="Nat. Commun.">
        <title>Extremotolerant tardigrade genome and improved radiotolerance of human cultured cells by tardigrade-unique protein.</title>
        <authorList>
            <person name="Hashimoto T."/>
            <person name="Horikawa D.D."/>
            <person name="Saito Y."/>
            <person name="Kuwahara H."/>
            <person name="Kozuka-Hata H."/>
            <person name="Shin-I T."/>
            <person name="Minakuchi Y."/>
            <person name="Ohishi K."/>
            <person name="Motoyama A."/>
            <person name="Aizu T."/>
            <person name="Enomoto A."/>
            <person name="Kondo K."/>
            <person name="Tanaka S."/>
            <person name="Hara Y."/>
            <person name="Koshikawa S."/>
            <person name="Sagara H."/>
            <person name="Miura T."/>
            <person name="Yokobori S."/>
            <person name="Miyagawa K."/>
            <person name="Suzuki Y."/>
            <person name="Kubo T."/>
            <person name="Oyama M."/>
            <person name="Kohara Y."/>
            <person name="Fujiyama A."/>
            <person name="Arakawa K."/>
            <person name="Katayama T."/>
            <person name="Toyoda A."/>
            <person name="Kunieda T."/>
        </authorList>
    </citation>
    <scope>NUCLEOTIDE SEQUENCE [LARGE SCALE GENOMIC DNA]</scope>
    <source>
        <strain evidence="2 3">YOKOZUNA-1</strain>
    </source>
</reference>
<dbReference type="Proteomes" id="UP000186922">
    <property type="component" value="Unassembled WGS sequence"/>
</dbReference>
<feature type="transmembrane region" description="Helical" evidence="1">
    <location>
        <begin position="7"/>
        <end position="26"/>
    </location>
</feature>
<evidence type="ECO:0000313" key="3">
    <source>
        <dbReference type="Proteomes" id="UP000186922"/>
    </source>
</evidence>
<feature type="transmembrane region" description="Helical" evidence="1">
    <location>
        <begin position="92"/>
        <end position="110"/>
    </location>
</feature>
<evidence type="ECO:0000313" key="2">
    <source>
        <dbReference type="EMBL" id="GAV02490.1"/>
    </source>
</evidence>
<protein>
    <submittedName>
        <fullName evidence="2">Uncharacterized protein</fullName>
    </submittedName>
</protein>